<dbReference type="InterPro" id="IPR027417">
    <property type="entry name" value="P-loop_NTPase"/>
</dbReference>
<comment type="function">
    <text evidence="5">Zinc chaperone that directly transfers zinc cofactor to target proteins, thereby activating them. Zinc is transferred from the CXCC motif in the GTPase domain to the zinc binding site in target proteins in a process requiring GTP hydrolysis.</text>
</comment>
<protein>
    <submittedName>
        <fullName evidence="8">GTP-binding protein</fullName>
    </submittedName>
</protein>
<dbReference type="InterPro" id="IPR011629">
    <property type="entry name" value="CobW-like_C"/>
</dbReference>
<dbReference type="SUPFAM" id="SSF90002">
    <property type="entry name" value="Hypothetical protein YjiA, C-terminal domain"/>
    <property type="match status" value="1"/>
</dbReference>
<keyword evidence="1" id="KW-0547">Nucleotide-binding</keyword>
<dbReference type="SMART" id="SM00833">
    <property type="entry name" value="CobW_C"/>
    <property type="match status" value="1"/>
</dbReference>
<keyword evidence="9" id="KW-1185">Reference proteome</keyword>
<evidence type="ECO:0000259" key="7">
    <source>
        <dbReference type="SMART" id="SM00833"/>
    </source>
</evidence>
<dbReference type="InterPro" id="IPR051316">
    <property type="entry name" value="Zinc-reg_GTPase_activator"/>
</dbReference>
<evidence type="ECO:0000313" key="9">
    <source>
        <dbReference type="Proteomes" id="UP000244940"/>
    </source>
</evidence>
<evidence type="ECO:0000256" key="1">
    <source>
        <dbReference type="ARBA" id="ARBA00022741"/>
    </source>
</evidence>
<dbReference type="PANTHER" id="PTHR13748">
    <property type="entry name" value="COBW-RELATED"/>
    <property type="match status" value="1"/>
</dbReference>
<dbReference type="CDD" id="cd03112">
    <property type="entry name" value="CobW-like"/>
    <property type="match status" value="1"/>
</dbReference>
<feature type="domain" description="CobW C-terminal" evidence="7">
    <location>
        <begin position="209"/>
        <end position="298"/>
    </location>
</feature>
<dbReference type="SUPFAM" id="SSF52540">
    <property type="entry name" value="P-loop containing nucleoside triphosphate hydrolases"/>
    <property type="match status" value="1"/>
</dbReference>
<dbReference type="Proteomes" id="UP000244940">
    <property type="component" value="Unassembled WGS sequence"/>
</dbReference>
<gene>
    <name evidence="8" type="ORF">C4N9_13570</name>
</gene>
<dbReference type="GO" id="GO:0005737">
    <property type="term" value="C:cytoplasm"/>
    <property type="evidence" value="ECO:0007669"/>
    <property type="project" value="TreeGrafter"/>
</dbReference>
<evidence type="ECO:0000256" key="5">
    <source>
        <dbReference type="ARBA" id="ARBA00045658"/>
    </source>
</evidence>
<accession>A0A2U2C7M0</accession>
<dbReference type="Pfam" id="PF07683">
    <property type="entry name" value="CobW_C"/>
    <property type="match status" value="1"/>
</dbReference>
<dbReference type="OrthoDB" id="9808822at2"/>
<evidence type="ECO:0000256" key="4">
    <source>
        <dbReference type="ARBA" id="ARBA00034320"/>
    </source>
</evidence>
<comment type="caution">
    <text evidence="8">The sequence shown here is derived from an EMBL/GenBank/DDBJ whole genome shotgun (WGS) entry which is preliminary data.</text>
</comment>
<organism evidence="8 9">
    <name type="scientific">Pararhodobacter marinus</name>
    <dbReference type="NCBI Taxonomy" id="2184063"/>
    <lineage>
        <taxon>Bacteria</taxon>
        <taxon>Pseudomonadati</taxon>
        <taxon>Pseudomonadota</taxon>
        <taxon>Alphaproteobacteria</taxon>
        <taxon>Rhodobacterales</taxon>
        <taxon>Paracoccaceae</taxon>
        <taxon>Pararhodobacter</taxon>
    </lineage>
</organism>
<dbReference type="Gene3D" id="3.30.1220.10">
    <property type="entry name" value="CobW-like, C-terminal domain"/>
    <property type="match status" value="1"/>
</dbReference>
<evidence type="ECO:0000256" key="3">
    <source>
        <dbReference type="ARBA" id="ARBA00023186"/>
    </source>
</evidence>
<name>A0A2U2C7M0_9RHOB</name>
<evidence type="ECO:0000313" key="8">
    <source>
        <dbReference type="EMBL" id="PWE27888.1"/>
    </source>
</evidence>
<dbReference type="RefSeq" id="WP_109533885.1">
    <property type="nucleotide sequence ID" value="NZ_QEYD01000008.1"/>
</dbReference>
<dbReference type="EMBL" id="QEYD01000008">
    <property type="protein sequence ID" value="PWE27888.1"/>
    <property type="molecule type" value="Genomic_DNA"/>
</dbReference>
<proteinExistence type="inferred from homology"/>
<dbReference type="InterPro" id="IPR036627">
    <property type="entry name" value="CobW-likC_sf"/>
</dbReference>
<comment type="catalytic activity">
    <reaction evidence="6">
        <text>GTP + H2O = GDP + phosphate + H(+)</text>
        <dbReference type="Rhea" id="RHEA:19669"/>
        <dbReference type="ChEBI" id="CHEBI:15377"/>
        <dbReference type="ChEBI" id="CHEBI:15378"/>
        <dbReference type="ChEBI" id="CHEBI:37565"/>
        <dbReference type="ChEBI" id="CHEBI:43474"/>
        <dbReference type="ChEBI" id="CHEBI:58189"/>
    </reaction>
    <physiologicalReaction direction="left-to-right" evidence="6">
        <dbReference type="Rhea" id="RHEA:19670"/>
    </physiologicalReaction>
</comment>
<reference evidence="8 9" key="1">
    <citation type="submission" date="2018-05" db="EMBL/GenBank/DDBJ databases">
        <title>Pararhodobacter marina sp. nov., isolated from deep-sea water of the Indian Ocean.</title>
        <authorList>
            <person name="Lai Q.Sr."/>
            <person name="Liu X."/>
            <person name="Shao Z."/>
        </authorList>
    </citation>
    <scope>NUCLEOTIDE SEQUENCE [LARGE SCALE GENOMIC DNA]</scope>
    <source>
        <strain evidence="8 9">CIC4N-9</strain>
    </source>
</reference>
<evidence type="ECO:0000256" key="6">
    <source>
        <dbReference type="ARBA" id="ARBA00049117"/>
    </source>
</evidence>
<dbReference type="InterPro" id="IPR003495">
    <property type="entry name" value="CobW/HypB/UreG_nucleotide-bd"/>
</dbReference>
<dbReference type="PANTHER" id="PTHR13748:SF62">
    <property type="entry name" value="COBW DOMAIN-CONTAINING PROTEIN"/>
    <property type="match status" value="1"/>
</dbReference>
<sequence>MSAPVPVIVVTGFLGAGKTTFINRLLDSGQRRIAAIVNDFGAINVDVELIEGQVDAVIGLDNGCICCSLQGDLLRALKQVLAHDPEAIVIEASGVSDPRGIVQTLADPVLWADLRLDCTLCLIDAEDIAETPERMDDPVWRAQVQGSDFAFLSKAGDGDASALRVRIGAGFRVRVFDTRDALPMDVLFSGAGGTAAHDPAGIVQDASRFASLNWESAAPLPFNGFQRLMEDLAPALYRAKGFVSLIERPGAPLLFQMVGRRATFEPAAKPVAGCRLVLIGARETFDVEMARGRLTALAEGDAP</sequence>
<dbReference type="GO" id="GO:0016787">
    <property type="term" value="F:hydrolase activity"/>
    <property type="evidence" value="ECO:0007669"/>
    <property type="project" value="UniProtKB-KW"/>
</dbReference>
<dbReference type="Pfam" id="PF02492">
    <property type="entry name" value="cobW"/>
    <property type="match status" value="1"/>
</dbReference>
<dbReference type="GO" id="GO:0000166">
    <property type="term" value="F:nucleotide binding"/>
    <property type="evidence" value="ECO:0007669"/>
    <property type="project" value="UniProtKB-KW"/>
</dbReference>
<keyword evidence="2" id="KW-0378">Hydrolase</keyword>
<dbReference type="AlphaFoldDB" id="A0A2U2C7M0"/>
<dbReference type="GeneID" id="94365919"/>
<keyword evidence="3" id="KW-0143">Chaperone</keyword>
<dbReference type="Gene3D" id="3.40.50.300">
    <property type="entry name" value="P-loop containing nucleotide triphosphate hydrolases"/>
    <property type="match status" value="1"/>
</dbReference>
<evidence type="ECO:0000256" key="2">
    <source>
        <dbReference type="ARBA" id="ARBA00022801"/>
    </source>
</evidence>
<comment type="similarity">
    <text evidence="4">Belongs to the SIMIBI class G3E GTPase family. ZNG1 subfamily.</text>
</comment>